<evidence type="ECO:0000256" key="4">
    <source>
        <dbReference type="PIRSR" id="PIRSR617453-50"/>
    </source>
</evidence>
<dbReference type="GeneID" id="93166294"/>
<evidence type="ECO:0000313" key="6">
    <source>
        <dbReference type="EMBL" id="KMW08312.1"/>
    </source>
</evidence>
<dbReference type="InterPro" id="IPR002930">
    <property type="entry name" value="GCV_H"/>
</dbReference>
<organism evidence="6 7">
    <name type="scientific">[Clostridium] citroniae WAL-19142</name>
    <dbReference type="NCBI Taxonomy" id="742734"/>
    <lineage>
        <taxon>Bacteria</taxon>
        <taxon>Bacillati</taxon>
        <taxon>Bacillota</taxon>
        <taxon>Clostridia</taxon>
        <taxon>Lachnospirales</taxon>
        <taxon>Lachnospiraceae</taxon>
        <taxon>Enterocloster</taxon>
    </lineage>
</organism>
<comment type="caution">
    <text evidence="6">The sequence shown here is derived from an EMBL/GenBank/DDBJ whole genome shotgun (WGS) entry which is preliminary data.</text>
</comment>
<dbReference type="PATRIC" id="fig|742734.4.peg.773"/>
<keyword evidence="2 3" id="KW-0450">Lipoyl</keyword>
<comment type="cofactor">
    <cofactor evidence="3">
        <name>(R)-lipoate</name>
        <dbReference type="ChEBI" id="CHEBI:83088"/>
    </cofactor>
    <text evidence="3">Binds 1 lipoyl cofactor covalently.</text>
</comment>
<evidence type="ECO:0000256" key="2">
    <source>
        <dbReference type="ARBA" id="ARBA00022823"/>
    </source>
</evidence>
<evidence type="ECO:0000313" key="7">
    <source>
        <dbReference type="Proteomes" id="UP000037392"/>
    </source>
</evidence>
<dbReference type="GO" id="GO:0005960">
    <property type="term" value="C:glycine cleavage complex"/>
    <property type="evidence" value="ECO:0007669"/>
    <property type="project" value="InterPro"/>
</dbReference>
<dbReference type="OrthoDB" id="9796712at2"/>
<dbReference type="InterPro" id="IPR000089">
    <property type="entry name" value="Biotin_lipoyl"/>
</dbReference>
<reference evidence="6 7" key="1">
    <citation type="submission" date="2011-04" db="EMBL/GenBank/DDBJ databases">
        <title>The Genome Sequence of Clostridium citroniae WAL-19142.</title>
        <authorList>
            <consortium name="The Broad Institute Genome Sequencing Platform"/>
            <person name="Earl A."/>
            <person name="Ward D."/>
            <person name="Feldgarden M."/>
            <person name="Gevers D."/>
            <person name="Warren Y.A."/>
            <person name="Tyrrell K.L."/>
            <person name="Citron D.M."/>
            <person name="Goldstein E.J."/>
            <person name="Daigneault M."/>
            <person name="Allen-Vercoe E."/>
            <person name="Young S.K."/>
            <person name="Zeng Q."/>
            <person name="Gargeya S."/>
            <person name="Fitzgerald M."/>
            <person name="Haas B."/>
            <person name="Abouelleil A."/>
            <person name="Alvarado L."/>
            <person name="Arachchi H.M."/>
            <person name="Berlin A."/>
            <person name="Brown A."/>
            <person name="Chapman S.B."/>
            <person name="Chen Z."/>
            <person name="Dunbar C."/>
            <person name="Freedman E."/>
            <person name="Gearin G."/>
            <person name="Gellesch M."/>
            <person name="Goldberg J."/>
            <person name="Griggs A."/>
            <person name="Gujja S."/>
            <person name="Heilman E.R."/>
            <person name="Heiman D."/>
            <person name="Howarth C."/>
            <person name="Larson L."/>
            <person name="Lui A."/>
            <person name="MacDonald P.J."/>
            <person name="Mehta T."/>
            <person name="Montmayeur A."/>
            <person name="Murphy C."/>
            <person name="Neiman D."/>
            <person name="Pearson M."/>
            <person name="Priest M."/>
            <person name="Roberts A."/>
            <person name="Saif S."/>
            <person name="Shea T."/>
            <person name="Shenoy N."/>
            <person name="Sisk P."/>
            <person name="Stolte C."/>
            <person name="Sykes S."/>
            <person name="White J."/>
            <person name="Yandava C."/>
            <person name="Wortman J."/>
            <person name="Nusbaum C."/>
            <person name="Birren B."/>
        </authorList>
    </citation>
    <scope>NUCLEOTIDE SEQUENCE [LARGE SCALE GENOMIC DNA]</scope>
    <source>
        <strain evidence="6 7">WAL-19142</strain>
    </source>
</reference>
<evidence type="ECO:0000256" key="3">
    <source>
        <dbReference type="HAMAP-Rule" id="MF_00272"/>
    </source>
</evidence>
<evidence type="ECO:0000256" key="1">
    <source>
        <dbReference type="ARBA" id="ARBA00009249"/>
    </source>
</evidence>
<dbReference type="PROSITE" id="PS00189">
    <property type="entry name" value="LIPOYL"/>
    <property type="match status" value="1"/>
</dbReference>
<dbReference type="Pfam" id="PF01597">
    <property type="entry name" value="GCV_H"/>
    <property type="match status" value="1"/>
</dbReference>
<feature type="domain" description="Lipoyl-binding" evidence="5">
    <location>
        <begin position="23"/>
        <end position="104"/>
    </location>
</feature>
<dbReference type="EMBL" id="ADLK01000089">
    <property type="protein sequence ID" value="KMW08312.1"/>
    <property type="molecule type" value="Genomic_DNA"/>
</dbReference>
<dbReference type="InterPro" id="IPR003016">
    <property type="entry name" value="2-oxoA_DH_lipoyl-BS"/>
</dbReference>
<gene>
    <name evidence="3" type="primary">gcvH</name>
    <name evidence="6" type="ORF">HMPREF9470_00725</name>
</gene>
<dbReference type="NCBIfam" id="NF002270">
    <property type="entry name" value="PRK01202.1"/>
    <property type="match status" value="1"/>
</dbReference>
<protein>
    <recommendedName>
        <fullName evidence="3">Glycine cleavage system H protein</fullName>
    </recommendedName>
</protein>
<name>A0A0J9B7C3_9FIRM</name>
<comment type="function">
    <text evidence="3">The glycine cleavage system catalyzes the degradation of glycine. The H protein shuttles the methylamine group of glycine from the P protein to the T protein.</text>
</comment>
<dbReference type="InterPro" id="IPR011053">
    <property type="entry name" value="Single_hybrid_motif"/>
</dbReference>
<comment type="similarity">
    <text evidence="1 3">Belongs to the GcvH family.</text>
</comment>
<dbReference type="GO" id="GO:0019464">
    <property type="term" value="P:glycine decarboxylation via glycine cleavage system"/>
    <property type="evidence" value="ECO:0007669"/>
    <property type="project" value="UniProtKB-UniRule"/>
</dbReference>
<proteinExistence type="inferred from homology"/>
<dbReference type="PANTHER" id="PTHR11715">
    <property type="entry name" value="GLYCINE CLEAVAGE SYSTEM H PROTEIN"/>
    <property type="match status" value="1"/>
</dbReference>
<dbReference type="AlphaFoldDB" id="A0A0J9B7C3"/>
<evidence type="ECO:0000259" key="5">
    <source>
        <dbReference type="PROSITE" id="PS50968"/>
    </source>
</evidence>
<comment type="subunit">
    <text evidence="3">The glycine cleavage system is composed of four proteins: P, T, L and H.</text>
</comment>
<dbReference type="InterPro" id="IPR033753">
    <property type="entry name" value="GCV_H/Fam206"/>
</dbReference>
<accession>A0A0J9B7C3</accession>
<feature type="modified residue" description="N6-lipoyllysine" evidence="3 4">
    <location>
        <position position="64"/>
    </location>
</feature>
<dbReference type="Proteomes" id="UP000037392">
    <property type="component" value="Unassembled WGS sequence"/>
</dbReference>
<dbReference type="InterPro" id="IPR017453">
    <property type="entry name" value="GCV_H_sub"/>
</dbReference>
<dbReference type="NCBIfam" id="TIGR00527">
    <property type="entry name" value="gcvH"/>
    <property type="match status" value="1"/>
</dbReference>
<dbReference type="GO" id="GO:0009249">
    <property type="term" value="P:protein lipoylation"/>
    <property type="evidence" value="ECO:0007669"/>
    <property type="project" value="TreeGrafter"/>
</dbReference>
<dbReference type="RefSeq" id="WP_007862338.1">
    <property type="nucleotide sequence ID" value="NZ_KQ235875.1"/>
</dbReference>
<dbReference type="GO" id="GO:0005737">
    <property type="term" value="C:cytoplasm"/>
    <property type="evidence" value="ECO:0007669"/>
    <property type="project" value="TreeGrafter"/>
</dbReference>
<dbReference type="SUPFAM" id="SSF51230">
    <property type="entry name" value="Single hybrid motif"/>
    <property type="match status" value="1"/>
</dbReference>
<dbReference type="PANTHER" id="PTHR11715:SF3">
    <property type="entry name" value="GLYCINE CLEAVAGE SYSTEM H PROTEIN-RELATED"/>
    <property type="match status" value="1"/>
</dbReference>
<dbReference type="PROSITE" id="PS50968">
    <property type="entry name" value="BIOTINYL_LIPOYL"/>
    <property type="match status" value="1"/>
</dbReference>
<dbReference type="CDD" id="cd06848">
    <property type="entry name" value="GCS_H"/>
    <property type="match status" value="1"/>
</dbReference>
<dbReference type="Gene3D" id="2.40.50.100">
    <property type="match status" value="1"/>
</dbReference>
<sequence>MNVLEELKYSKSHEWVKMVDENTALVGLSDYAQDALGDLVFVNLPEAGDEVTAGEAFADVESVKAVSDVYSPVTGTVEEVNEALLDAPESINESPYDAWLVKIGSVTDTEELMSAAEYEAYVKTLE</sequence>
<dbReference type="HAMAP" id="MF_00272">
    <property type="entry name" value="GcvH"/>
    <property type="match status" value="1"/>
</dbReference>